<feature type="coiled-coil region" evidence="6">
    <location>
        <begin position="518"/>
        <end position="982"/>
    </location>
</feature>
<keyword evidence="3" id="KW-0256">Endoplasmic reticulum</keyword>
<keyword evidence="2 8" id="KW-0812">Transmembrane</keyword>
<dbReference type="Proteomes" id="UP000694571">
    <property type="component" value="Unplaced"/>
</dbReference>
<feature type="transmembrane region" description="Helical" evidence="8">
    <location>
        <begin position="7"/>
        <end position="29"/>
    </location>
</feature>
<dbReference type="InterPro" id="IPR024854">
    <property type="entry name" value="Kinectin"/>
</dbReference>
<keyword evidence="4 8" id="KW-1133">Transmembrane helix</keyword>
<evidence type="ECO:0000256" key="7">
    <source>
        <dbReference type="SAM" id="MobiDB-lite"/>
    </source>
</evidence>
<feature type="compositionally biased region" description="Basic residues" evidence="7">
    <location>
        <begin position="161"/>
        <end position="171"/>
    </location>
</feature>
<name>A0A8D1MD91_PIG</name>
<sequence length="1305" mass="151019">MEFYESTYFIVLIPSVVITVIFLFFWLFMKETLYDEVLAKQKREQKLIPTKTDKKKAEKKKNKKKEIQNGNLHESDSESVTRDFKLSDALAVEDEQVVPVPLNVVESSSSVRERKKKEKKHKPVLEEQVTKESDVSKIPCKKVEPVPVTKQPTPPSEAAASKKKPGQKKSKNGSVLVDEPLIHATTYIPLMDNADSNPVVDKREIIDLIKPDQVEGIQKTGAKKLKIETDKENAEVKFKDFLLSLKTMMFSEDEALCIVDLLKEKSGVIQDALKKSNKGELTALVHQLQEKDKLLAAVKEDAAAMKDRCKQLTQEMLAEKERSNVVIARMKDRIGTLEKEHNVFQNKMHVNYQETQQMQMKFQQVREQMEAEIAHLKQENGILRDAVSNTTNQLESKQSAELNKLRQDYARLVNELTEKTGKLQQEEVQKKNAEQAVTQLKVQLQEAERRWEEVQSYIRKRTAEHEAAQQDLQSKFVAKENEVQSLHSKLTDTLVSKQQLEQRLMQLMESEQKRVNKEESLQMQIQDILEQNEALKAQIQQFHSQIAAQTSASALAEELHKVIAEKDKQIKQTEDSLANEHDHLASKEEELKDIQNMNFLLNAEVQKLQALANEQAAAAHELEKMQKSIHVKDDKIRLLEEQLQCEISNKMEEFKILNDQNKALQLEVQKLQTLISEQPNKDVVEQMEKCIQEKDEKLKTVEELLETGLIQVATKEEELNAIRTENSSLRKEVQDLKAKQNDQVSFASLVEELKKVIHEKDGKIKSVEELLEAELLKVANKEKTIQDLKKEIEALKEEIGNIQLEKAQQLSITSQVQELQNLLKGKEEQMNTMKTVLEEKEKDLANRGKWLQDLQEENQSLKAHVQEVAQHNLKEAYSASQFDEFETVLKEKENEMKRLETMLKEKESDLSSKTKLLQELQDENKLFKSQIEQLKQQSYQQASSYPPHEELLKVISEREKEISGLRNELDSLKDAVEHQRKKNNERQQHVEAIELEAKEVLRNLFPKVSVPSNLSYSEWLHGFEKKAKECVAETSNSEEVKVLEHKLKEADEMHTLLQLECEKYKSVLAETEGILQKLQRSVEQEENKWKVKVDESQKTIKQMQLSFTSSEQELERLRRENKDIENLRREREHLEMELEKAEIERSTYVTEVRELKDLLTELQKKLDDSYSEAVRQNEELNLLKTQLNETLTKLRTEQSERQKVAGDLNKAQQSLDLIQSKIVKAAGDTTVIENSDVSPEMESPEKETMSVSLNQTVTQLQQLLQAVNQQLTKEKEHYQILEFFISLLKRKQCWTGNSSPMDITY</sequence>
<dbReference type="GO" id="GO:0007018">
    <property type="term" value="P:microtubule-based movement"/>
    <property type="evidence" value="ECO:0007669"/>
    <property type="project" value="InterPro"/>
</dbReference>
<evidence type="ECO:0000256" key="6">
    <source>
        <dbReference type="SAM" id="Coils"/>
    </source>
</evidence>
<organism evidence="10 11">
    <name type="scientific">Sus scrofa</name>
    <name type="common">Pig</name>
    <dbReference type="NCBI Taxonomy" id="9823"/>
    <lineage>
        <taxon>Eukaryota</taxon>
        <taxon>Metazoa</taxon>
        <taxon>Chordata</taxon>
        <taxon>Craniata</taxon>
        <taxon>Vertebrata</taxon>
        <taxon>Euteleostomi</taxon>
        <taxon>Mammalia</taxon>
        <taxon>Eutheria</taxon>
        <taxon>Laurasiatheria</taxon>
        <taxon>Artiodactyla</taxon>
        <taxon>Suina</taxon>
        <taxon>Suidae</taxon>
        <taxon>Sus</taxon>
    </lineage>
</organism>
<feature type="region of interest" description="Disordered" evidence="7">
    <location>
        <begin position="108"/>
        <end position="175"/>
    </location>
</feature>
<reference evidence="10" key="1">
    <citation type="submission" date="2025-08" db="UniProtKB">
        <authorList>
            <consortium name="Ensembl"/>
        </authorList>
    </citation>
    <scope>IDENTIFICATION</scope>
</reference>
<evidence type="ECO:0000256" key="3">
    <source>
        <dbReference type="ARBA" id="ARBA00022824"/>
    </source>
</evidence>
<proteinExistence type="predicted"/>
<dbReference type="GO" id="GO:0015031">
    <property type="term" value="P:protein transport"/>
    <property type="evidence" value="ECO:0007669"/>
    <property type="project" value="InterPro"/>
</dbReference>
<feature type="compositionally biased region" description="Basic residues" evidence="7">
    <location>
        <begin position="113"/>
        <end position="122"/>
    </location>
</feature>
<feature type="coiled-coil region" evidence="6">
    <location>
        <begin position="1040"/>
        <end position="1200"/>
    </location>
</feature>
<accession>A0A8D1MD91</accession>
<comment type="subcellular location">
    <subcellularLocation>
        <location evidence="1">Endoplasmic reticulum membrane</location>
        <topology evidence="1">Single-pass membrane protein</topology>
    </subcellularLocation>
</comment>
<keyword evidence="6" id="KW-0175">Coiled coil</keyword>
<dbReference type="PANTHER" id="PTHR18864">
    <property type="entry name" value="KINECTIN"/>
    <property type="match status" value="1"/>
</dbReference>
<evidence type="ECO:0000313" key="10">
    <source>
        <dbReference type="Ensembl" id="ENSSSCP00050022013.1"/>
    </source>
</evidence>
<keyword evidence="5 8" id="KW-0472">Membrane</keyword>
<evidence type="ECO:0000313" key="11">
    <source>
        <dbReference type="Proteomes" id="UP000694571"/>
    </source>
</evidence>
<evidence type="ECO:0000256" key="4">
    <source>
        <dbReference type="ARBA" id="ARBA00022989"/>
    </source>
</evidence>
<protein>
    <submittedName>
        <fullName evidence="10">Kinectin 1</fullName>
    </submittedName>
</protein>
<feature type="compositionally biased region" description="Basic and acidic residues" evidence="7">
    <location>
        <begin position="123"/>
        <end position="135"/>
    </location>
</feature>
<evidence type="ECO:0000256" key="1">
    <source>
        <dbReference type="ARBA" id="ARBA00004389"/>
    </source>
</evidence>
<evidence type="ECO:0000259" key="9">
    <source>
        <dbReference type="Pfam" id="PF05104"/>
    </source>
</evidence>
<dbReference type="PANTHER" id="PTHR18864:SF1">
    <property type="entry name" value="KINECTIN"/>
    <property type="match status" value="1"/>
</dbReference>
<feature type="coiled-coil region" evidence="6">
    <location>
        <begin position="288"/>
        <end position="450"/>
    </location>
</feature>
<evidence type="ECO:0000256" key="8">
    <source>
        <dbReference type="SAM" id="Phobius"/>
    </source>
</evidence>
<dbReference type="GO" id="GO:0005789">
    <property type="term" value="C:endoplasmic reticulum membrane"/>
    <property type="evidence" value="ECO:0007669"/>
    <property type="project" value="UniProtKB-SubCell"/>
</dbReference>
<feature type="domain" description="Ribosome receptor lysine/proline rich" evidence="9">
    <location>
        <begin position="29"/>
        <end position="164"/>
    </location>
</feature>
<dbReference type="GO" id="GO:0019894">
    <property type="term" value="F:kinesin binding"/>
    <property type="evidence" value="ECO:0007669"/>
    <property type="project" value="InterPro"/>
</dbReference>
<dbReference type="Pfam" id="PF05104">
    <property type="entry name" value="Rib_recp_KP_reg"/>
    <property type="match status" value="1"/>
</dbReference>
<evidence type="ECO:0000256" key="2">
    <source>
        <dbReference type="ARBA" id="ARBA00022692"/>
    </source>
</evidence>
<dbReference type="InterPro" id="IPR007794">
    <property type="entry name" value="Rib_rcpt_KP"/>
</dbReference>
<dbReference type="Ensembl" id="ENSSSCT00050052440.1">
    <property type="protein sequence ID" value="ENSSSCP00050022013.1"/>
    <property type="gene ID" value="ENSSSCG00050038840.1"/>
</dbReference>
<feature type="region of interest" description="Disordered" evidence="7">
    <location>
        <begin position="49"/>
        <end position="80"/>
    </location>
</feature>
<evidence type="ECO:0000256" key="5">
    <source>
        <dbReference type="ARBA" id="ARBA00023136"/>
    </source>
</evidence>